<evidence type="ECO:0000256" key="1">
    <source>
        <dbReference type="HAMAP-Rule" id="MF_01270"/>
    </source>
</evidence>
<dbReference type="GO" id="GO:0097175">
    <property type="term" value="P:1,6-anhydro-N-acetyl-beta-muramic acid catabolic process"/>
    <property type="evidence" value="ECO:0007669"/>
    <property type="project" value="UniProtKB-UniRule"/>
</dbReference>
<keyword evidence="1" id="KW-0418">Kinase</keyword>
<comment type="pathway">
    <text evidence="1">Amino-sugar metabolism; 1,6-anhydro-N-acetylmuramate degradation.</text>
</comment>
<keyword evidence="1" id="KW-0067">ATP-binding</keyword>
<dbReference type="EMBL" id="GU474872">
    <property type="protein sequence ID" value="ADI17720.1"/>
    <property type="molecule type" value="Genomic_DNA"/>
</dbReference>
<dbReference type="GO" id="GO:0016773">
    <property type="term" value="F:phosphotransferase activity, alcohol group as acceptor"/>
    <property type="evidence" value="ECO:0007669"/>
    <property type="project" value="UniProtKB-UniRule"/>
</dbReference>
<dbReference type="Pfam" id="PF03702">
    <property type="entry name" value="AnmK"/>
    <property type="match status" value="1"/>
</dbReference>
<dbReference type="GO" id="GO:0016301">
    <property type="term" value="F:kinase activity"/>
    <property type="evidence" value="ECO:0007669"/>
    <property type="project" value="UniProtKB-KW"/>
</dbReference>
<protein>
    <recommendedName>
        <fullName evidence="1">Anhydro-N-acetylmuramic acid kinase</fullName>
        <ecNumber evidence="1">2.7.1.170</ecNumber>
    </recommendedName>
    <alternativeName>
        <fullName evidence="1">AnhMurNAc kinase</fullName>
    </alternativeName>
</protein>
<dbReference type="GO" id="GO:0006040">
    <property type="term" value="P:amino sugar metabolic process"/>
    <property type="evidence" value="ECO:0007669"/>
    <property type="project" value="InterPro"/>
</dbReference>
<dbReference type="Gene3D" id="3.30.420.40">
    <property type="match status" value="2"/>
</dbReference>
<dbReference type="GO" id="GO:0009254">
    <property type="term" value="P:peptidoglycan turnover"/>
    <property type="evidence" value="ECO:0007669"/>
    <property type="project" value="UniProtKB-UniRule"/>
</dbReference>
<dbReference type="UniPathway" id="UPA00343"/>
<dbReference type="GO" id="GO:0006508">
    <property type="term" value="P:proteolysis"/>
    <property type="evidence" value="ECO:0007669"/>
    <property type="project" value="UniProtKB-KW"/>
</dbReference>
<dbReference type="GO" id="GO:0008237">
    <property type="term" value="F:metallopeptidase activity"/>
    <property type="evidence" value="ECO:0007669"/>
    <property type="project" value="UniProtKB-KW"/>
</dbReference>
<sequence length="369" mass="40446">MSRELFIGLMSGTSIDGVDCSIVAFEANRVEVISTYFEKCPKELRENILSICQGSEVSLKFLGETDIALGKLFASVVNKQLEETKINPKAITAIGSHGQTVWHQPSGNYPFTMQIGDPNVICQQTGITTVAGFRQKDVANGGQGAPLAPLFHKEFFHRSDFNRAIINIGGIANITILPKEGVCSAYDIGPGNVLMDYWSHKNLGIRYDKNGEWAATGECNQELLQEMLKETYLKQPPPKSTGRELFNGLWLEGIISRCNRHLRTEDVQATLSVFTSQCIADAINNSAKDTEVYICGGGAYNSCLMNNLKTSVEKRTIMTTSALGIEPEWVEAATFAWLAKKTIRSEKLETAPFTGAASPCMLGGIYHSD</sequence>
<comment type="similarity">
    <text evidence="1">Belongs to the anhydro-N-acetylmuramic acid kinase family.</text>
</comment>
<keyword evidence="1" id="KW-0119">Carbohydrate metabolism</keyword>
<reference evidence="2" key="1">
    <citation type="journal article" date="2011" name="Environ. Microbiol.">
        <title>Time-series analyses of Monterey Bay coastal microbial picoplankton using a 'genome proxy' microarray.</title>
        <authorList>
            <person name="Rich V.I."/>
            <person name="Pham V.D."/>
            <person name="Eppley J."/>
            <person name="Shi Y."/>
            <person name="DeLong E.F."/>
        </authorList>
    </citation>
    <scope>NUCLEOTIDE SEQUENCE</scope>
</reference>
<dbReference type="GO" id="GO:0005524">
    <property type="term" value="F:ATP binding"/>
    <property type="evidence" value="ECO:0007669"/>
    <property type="project" value="UniProtKB-UniRule"/>
</dbReference>
<gene>
    <name evidence="1" type="primary">anmK</name>
</gene>
<accession>E0XTH9</accession>
<dbReference type="AlphaFoldDB" id="E0XTH9"/>
<keyword evidence="2" id="KW-0645">Protease</keyword>
<dbReference type="UniPathway" id="UPA00544"/>
<dbReference type="EC" id="2.7.1.170" evidence="1"/>
<dbReference type="PANTHER" id="PTHR30605:SF0">
    <property type="entry name" value="ANHYDRO-N-ACETYLMURAMIC ACID KINASE"/>
    <property type="match status" value="1"/>
</dbReference>
<organism evidence="2">
    <name type="scientific">uncultured Oceanospirillales bacterium HF0130_25G24</name>
    <dbReference type="NCBI Taxonomy" id="710744"/>
    <lineage>
        <taxon>Bacteria</taxon>
        <taxon>Pseudomonadati</taxon>
        <taxon>Pseudomonadota</taxon>
        <taxon>Gammaproteobacteria</taxon>
        <taxon>Oceanospirillales</taxon>
        <taxon>environmental samples</taxon>
    </lineage>
</organism>
<comment type="function">
    <text evidence="1">Catalyzes the specific phosphorylation of 1,6-anhydro-N-acetylmuramic acid (anhMurNAc) with the simultaneous cleavage of the 1,6-anhydro ring, generating MurNAc-6-P. Is required for the utilization of anhMurNAc either imported from the medium or derived from its own cell wall murein, and thus plays a role in cell wall recycling.</text>
</comment>
<comment type="pathway">
    <text evidence="1">Cell wall biogenesis; peptidoglycan recycling.</text>
</comment>
<proteinExistence type="inferred from homology"/>
<dbReference type="InterPro" id="IPR043129">
    <property type="entry name" value="ATPase_NBD"/>
</dbReference>
<dbReference type="SUPFAM" id="SSF53067">
    <property type="entry name" value="Actin-like ATPase domain"/>
    <property type="match status" value="1"/>
</dbReference>
<dbReference type="PANTHER" id="PTHR30605">
    <property type="entry name" value="ANHYDRO-N-ACETYLMURAMIC ACID KINASE"/>
    <property type="match status" value="1"/>
</dbReference>
<feature type="binding site" evidence="1">
    <location>
        <begin position="12"/>
        <end position="19"/>
    </location>
    <ligand>
        <name>ATP</name>
        <dbReference type="ChEBI" id="CHEBI:30616"/>
    </ligand>
</feature>
<comment type="catalytic activity">
    <reaction evidence="1">
        <text>1,6-anhydro-N-acetyl-beta-muramate + ATP + H2O = N-acetyl-D-muramate 6-phosphate + ADP + H(+)</text>
        <dbReference type="Rhea" id="RHEA:24952"/>
        <dbReference type="ChEBI" id="CHEBI:15377"/>
        <dbReference type="ChEBI" id="CHEBI:15378"/>
        <dbReference type="ChEBI" id="CHEBI:30616"/>
        <dbReference type="ChEBI" id="CHEBI:58690"/>
        <dbReference type="ChEBI" id="CHEBI:58722"/>
        <dbReference type="ChEBI" id="CHEBI:456216"/>
        <dbReference type="EC" id="2.7.1.170"/>
    </reaction>
</comment>
<dbReference type="HAMAP" id="MF_01270">
    <property type="entry name" value="AnhMurNAc_kinase"/>
    <property type="match status" value="1"/>
</dbReference>
<dbReference type="NCBIfam" id="NF007139">
    <property type="entry name" value="PRK09585.1-3"/>
    <property type="match status" value="1"/>
</dbReference>
<keyword evidence="1" id="KW-0547">Nucleotide-binding</keyword>
<keyword evidence="2" id="KW-0378">Hydrolase</keyword>
<evidence type="ECO:0000313" key="2">
    <source>
        <dbReference type="EMBL" id="ADI17720.1"/>
    </source>
</evidence>
<name>E0XTH9_9GAMM</name>
<keyword evidence="1" id="KW-0808">Transferase</keyword>
<keyword evidence="2" id="KW-0482">Metalloprotease</keyword>
<dbReference type="InterPro" id="IPR005338">
    <property type="entry name" value="Anhydro_N_Ac-Mur_kinase"/>
</dbReference>